<accession>A0ABS9J3F4</accession>
<dbReference type="RefSeq" id="WP_236958852.1">
    <property type="nucleotide sequence ID" value="NZ_JAETXX010000004.1"/>
</dbReference>
<sequence length="403" mass="46584">MGKNIWIVNHYALPPNMPGGTRHIDLCKRLVKKGHTVTIFASSFHYQKLQDFKQYENENYIEEIIEGVNFVWFKTFQYKKNNWKRFVNMLSYTKKFVDYVKRNNRIQTPDIIVGSSVHLFSVYGAYKASKIKKAKFFMEVRDIWPQTLIDLGVNKYHPLILLFSKLETFLYKKAEKIITLLPASKQYFIGKGVPEDKIYWLPNGVDTGKFDNIYPLKKNSKFTVLYAGVIGRANKLELLIDAASELTNSNRNDVFFKVIGQGQEKQRLVNTVEERKLKNIEFLDAINKNEVPQELVNADVLFFGLEDSPVFKYGISSNKLFDYLMSGKPIIFSCKAGNDPVQEADAGISIPPNSPVDLLNAISELQNKREQELIQMGERGRKYVIKHHDMDNLVDKFEKILIN</sequence>
<proteinExistence type="predicted"/>
<dbReference type="PANTHER" id="PTHR12526:SF622">
    <property type="entry name" value="GLYCOSYLTRANSFERASE (GROUP I)"/>
    <property type="match status" value="1"/>
</dbReference>
<gene>
    <name evidence="3" type="ORF">JM658_08590</name>
</gene>
<evidence type="ECO:0000259" key="2">
    <source>
        <dbReference type="Pfam" id="PF13439"/>
    </source>
</evidence>
<reference evidence="3 4" key="1">
    <citation type="submission" date="2021-01" db="EMBL/GenBank/DDBJ databases">
        <title>Genome sequencing of Joostella atrarenae M1-2 (= KCTC 23194).</title>
        <authorList>
            <person name="Zakaria M.R."/>
            <person name="Lam M.Q."/>
            <person name="Chong C.S."/>
        </authorList>
    </citation>
    <scope>NUCLEOTIDE SEQUENCE [LARGE SCALE GENOMIC DNA]</scope>
    <source>
        <strain evidence="3 4">M1-2</strain>
    </source>
</reference>
<feature type="domain" description="Glycosyltransferase subfamily 4-like N-terminal" evidence="2">
    <location>
        <begin position="24"/>
        <end position="207"/>
    </location>
</feature>
<evidence type="ECO:0000259" key="1">
    <source>
        <dbReference type="Pfam" id="PF00534"/>
    </source>
</evidence>
<dbReference type="CDD" id="cd03794">
    <property type="entry name" value="GT4_WbuB-like"/>
    <property type="match status" value="1"/>
</dbReference>
<feature type="domain" description="Glycosyl transferase family 1" evidence="1">
    <location>
        <begin position="217"/>
        <end position="382"/>
    </location>
</feature>
<dbReference type="PANTHER" id="PTHR12526">
    <property type="entry name" value="GLYCOSYLTRANSFERASE"/>
    <property type="match status" value="1"/>
</dbReference>
<name>A0ABS9J3F4_9FLAO</name>
<organism evidence="3 4">
    <name type="scientific">Joostella atrarenae</name>
    <dbReference type="NCBI Taxonomy" id="679257"/>
    <lineage>
        <taxon>Bacteria</taxon>
        <taxon>Pseudomonadati</taxon>
        <taxon>Bacteroidota</taxon>
        <taxon>Flavobacteriia</taxon>
        <taxon>Flavobacteriales</taxon>
        <taxon>Flavobacteriaceae</taxon>
        <taxon>Joostella</taxon>
    </lineage>
</organism>
<evidence type="ECO:0000313" key="3">
    <source>
        <dbReference type="EMBL" id="MCF8714885.1"/>
    </source>
</evidence>
<dbReference type="Proteomes" id="UP000829517">
    <property type="component" value="Unassembled WGS sequence"/>
</dbReference>
<dbReference type="Gene3D" id="3.40.50.2000">
    <property type="entry name" value="Glycogen Phosphorylase B"/>
    <property type="match status" value="2"/>
</dbReference>
<dbReference type="InterPro" id="IPR001296">
    <property type="entry name" value="Glyco_trans_1"/>
</dbReference>
<dbReference type="InterPro" id="IPR028098">
    <property type="entry name" value="Glyco_trans_4-like_N"/>
</dbReference>
<dbReference type="EMBL" id="JAETXX010000004">
    <property type="protein sequence ID" value="MCF8714885.1"/>
    <property type="molecule type" value="Genomic_DNA"/>
</dbReference>
<protein>
    <submittedName>
        <fullName evidence="3">Glycosyltransferase family 4 protein</fullName>
    </submittedName>
</protein>
<dbReference type="Pfam" id="PF00534">
    <property type="entry name" value="Glycos_transf_1"/>
    <property type="match status" value="1"/>
</dbReference>
<evidence type="ECO:0000313" key="4">
    <source>
        <dbReference type="Proteomes" id="UP000829517"/>
    </source>
</evidence>
<dbReference type="SUPFAM" id="SSF53756">
    <property type="entry name" value="UDP-Glycosyltransferase/glycogen phosphorylase"/>
    <property type="match status" value="1"/>
</dbReference>
<keyword evidence="4" id="KW-1185">Reference proteome</keyword>
<dbReference type="Pfam" id="PF13439">
    <property type="entry name" value="Glyco_transf_4"/>
    <property type="match status" value="1"/>
</dbReference>
<comment type="caution">
    <text evidence="3">The sequence shown here is derived from an EMBL/GenBank/DDBJ whole genome shotgun (WGS) entry which is preliminary data.</text>
</comment>